<gene>
    <name evidence="2" type="ORF">MCBB_0800</name>
</gene>
<dbReference type="SUPFAM" id="SSF52206">
    <property type="entry name" value="Hypothetical protein MTH538"/>
    <property type="match status" value="1"/>
</dbReference>
<evidence type="ECO:0000259" key="1">
    <source>
        <dbReference type="Pfam" id="PF08937"/>
    </source>
</evidence>
<evidence type="ECO:0000313" key="2">
    <source>
        <dbReference type="EMBL" id="SCG85366.1"/>
    </source>
</evidence>
<protein>
    <submittedName>
        <fullName evidence="2">Protein MTH_538</fullName>
    </submittedName>
</protein>
<dbReference type="EMBL" id="LT607756">
    <property type="protein sequence ID" value="SCG85366.1"/>
    <property type="molecule type" value="Genomic_DNA"/>
</dbReference>
<dbReference type="Pfam" id="PF08937">
    <property type="entry name" value="ThsB_TIR"/>
    <property type="match status" value="1"/>
</dbReference>
<dbReference type="Proteomes" id="UP000094707">
    <property type="component" value="Chromosome I"/>
</dbReference>
<proteinExistence type="predicted"/>
<reference evidence="2 3" key="1">
    <citation type="submission" date="2016-08" db="EMBL/GenBank/DDBJ databases">
        <authorList>
            <person name="Seilhamer J.J."/>
        </authorList>
    </citation>
    <scope>NUCLEOTIDE SEQUENCE [LARGE SCALE GENOMIC DNA]</scope>
    <source>
        <strain evidence="2">Buetzberg</strain>
    </source>
</reference>
<sequence>MFEEELNTYKLFISHTSKEDEEYTKFIDKLNDSYDFQWENHSVLGETSKEDIKKQIEPVDVVVILSGLYSMNRDTIQVQIDVARELEKPMVVIRPWGMENVPGNLESIASGVVGWNTHCVVDNIRKSGPYDDYDEYDD</sequence>
<organism evidence="2 3">
    <name type="scientific">Methanobacterium congolense</name>
    <dbReference type="NCBI Taxonomy" id="118062"/>
    <lineage>
        <taxon>Archaea</taxon>
        <taxon>Methanobacteriati</taxon>
        <taxon>Methanobacteriota</taxon>
        <taxon>Methanomada group</taxon>
        <taxon>Methanobacteria</taxon>
        <taxon>Methanobacteriales</taxon>
        <taxon>Methanobacteriaceae</taxon>
        <taxon>Methanobacterium</taxon>
    </lineage>
</organism>
<keyword evidence="3" id="KW-1185">Reference proteome</keyword>
<name>A0A1D3L1C7_9EURY</name>
<dbReference type="STRING" id="118062.MCBB_0800"/>
<feature type="domain" description="Thoeris protein ThsB TIR-like" evidence="1">
    <location>
        <begin position="12"/>
        <end position="99"/>
    </location>
</feature>
<evidence type="ECO:0000313" key="3">
    <source>
        <dbReference type="Proteomes" id="UP000094707"/>
    </source>
</evidence>
<dbReference type="KEGG" id="mcub:MCBB_0800"/>
<dbReference type="OrthoDB" id="335259at2157"/>
<dbReference type="InterPro" id="IPR036490">
    <property type="entry name" value="ThsB_TIR-like_sf"/>
</dbReference>
<dbReference type="Gene3D" id="3.40.50.9200">
    <property type="entry name" value="Hypothetical protein MTH538"/>
    <property type="match status" value="1"/>
</dbReference>
<accession>A0A1D3L1C7</accession>
<dbReference type="InterPro" id="IPR015032">
    <property type="entry name" value="ThsB__TIR-like_domain"/>
</dbReference>
<dbReference type="AlphaFoldDB" id="A0A1D3L1C7"/>